<evidence type="ECO:0000313" key="1">
    <source>
        <dbReference type="EMBL" id="QHN34735.1"/>
    </source>
</evidence>
<dbReference type="RefSeq" id="WP_213248176.1">
    <property type="nucleotide sequence ID" value="NZ_CP045806.1"/>
</dbReference>
<protein>
    <submittedName>
        <fullName evidence="1">Uncharacterized protein</fullName>
    </submittedName>
</protein>
<organism evidence="1 2">
    <name type="scientific">Gordonia pseudamarae</name>
    <dbReference type="NCBI Taxonomy" id="2831662"/>
    <lineage>
        <taxon>Bacteria</taxon>
        <taxon>Bacillati</taxon>
        <taxon>Actinomycetota</taxon>
        <taxon>Actinomycetes</taxon>
        <taxon>Mycobacteriales</taxon>
        <taxon>Gordoniaceae</taxon>
        <taxon>Gordonia</taxon>
    </lineage>
</organism>
<reference evidence="1" key="1">
    <citation type="journal article" date="2021" name="Nat. Microbiol.">
        <title>Cocultivation of an ultrasmall environmental parasitic bacterium with lytic ability against bacteria associated with wastewater foams.</title>
        <authorList>
            <person name="Batinovic S."/>
            <person name="Rose J.J.A."/>
            <person name="Ratcliffe J."/>
            <person name="Seviour R.J."/>
            <person name="Petrovski S."/>
        </authorList>
    </citation>
    <scope>NUCLEOTIDE SEQUENCE</scope>
    <source>
        <strain evidence="1">CON9</strain>
    </source>
</reference>
<evidence type="ECO:0000313" key="2">
    <source>
        <dbReference type="Proteomes" id="UP001059836"/>
    </source>
</evidence>
<accession>A0ABX6IHI4</accession>
<proteinExistence type="predicted"/>
<keyword evidence="2" id="KW-1185">Reference proteome</keyword>
<dbReference type="EMBL" id="CP045809">
    <property type="protein sequence ID" value="QHN34735.1"/>
    <property type="molecule type" value="Genomic_DNA"/>
</dbReference>
<name>A0ABX6IHI4_9ACTN</name>
<sequence length="142" mass="15036">MSRIDHLGEKMTVAVAAVADGDIAACTNLLIVAVIDGTGVDDLAEVLDMSGQWRAHGALTTGLRIELDAARIRAEFTAHTCRQNDDAAGQLVAFRRARAIDCLLRATTPGLSREEFAEAVYEAAAAIGREAVIIALSEYIPG</sequence>
<gene>
    <name evidence="1" type="ORF">GII31_07300</name>
</gene>
<dbReference type="Proteomes" id="UP001059836">
    <property type="component" value="Chromosome"/>
</dbReference>